<keyword evidence="1" id="KW-0472">Membrane</keyword>
<reference evidence="3" key="1">
    <citation type="journal article" date="2019" name="Int. J. Syst. Evol. Microbiol.">
        <title>The Global Catalogue of Microorganisms (GCM) 10K type strain sequencing project: providing services to taxonomists for standard genome sequencing and annotation.</title>
        <authorList>
            <consortium name="The Broad Institute Genomics Platform"/>
            <consortium name="The Broad Institute Genome Sequencing Center for Infectious Disease"/>
            <person name="Wu L."/>
            <person name="Ma J."/>
        </authorList>
    </citation>
    <scope>NUCLEOTIDE SEQUENCE [LARGE SCALE GENOMIC DNA]</scope>
    <source>
        <strain evidence="3">CGMCC 4.7330</strain>
    </source>
</reference>
<protein>
    <submittedName>
        <fullName evidence="2">Uncharacterized protein</fullName>
    </submittedName>
</protein>
<feature type="transmembrane region" description="Helical" evidence="1">
    <location>
        <begin position="30"/>
        <end position="52"/>
    </location>
</feature>
<dbReference type="Proteomes" id="UP001595696">
    <property type="component" value="Unassembled WGS sequence"/>
</dbReference>
<name>A0ABV8DLT5_9NOCA</name>
<gene>
    <name evidence="2" type="ORF">ACFO0B_03270</name>
</gene>
<accession>A0ABV8DLT5</accession>
<evidence type="ECO:0000313" key="3">
    <source>
        <dbReference type="Proteomes" id="UP001595696"/>
    </source>
</evidence>
<feature type="transmembrane region" description="Helical" evidence="1">
    <location>
        <begin position="64"/>
        <end position="82"/>
    </location>
</feature>
<feature type="transmembrane region" description="Helical" evidence="1">
    <location>
        <begin position="135"/>
        <end position="152"/>
    </location>
</feature>
<dbReference type="RefSeq" id="WP_378610768.1">
    <property type="nucleotide sequence ID" value="NZ_JBHSAX010000003.1"/>
</dbReference>
<proteinExistence type="predicted"/>
<keyword evidence="1" id="KW-1133">Transmembrane helix</keyword>
<feature type="transmembrane region" description="Helical" evidence="1">
    <location>
        <begin position="161"/>
        <end position="181"/>
    </location>
</feature>
<keyword evidence="3" id="KW-1185">Reference proteome</keyword>
<keyword evidence="1" id="KW-0812">Transmembrane</keyword>
<evidence type="ECO:0000256" key="1">
    <source>
        <dbReference type="SAM" id="Phobius"/>
    </source>
</evidence>
<dbReference type="EMBL" id="JBHSAX010000003">
    <property type="protein sequence ID" value="MFC3961005.1"/>
    <property type="molecule type" value="Genomic_DNA"/>
</dbReference>
<organism evidence="2 3">
    <name type="scientific">Nocardia jiangsuensis</name>
    <dbReference type="NCBI Taxonomy" id="1691563"/>
    <lineage>
        <taxon>Bacteria</taxon>
        <taxon>Bacillati</taxon>
        <taxon>Actinomycetota</taxon>
        <taxon>Actinomycetes</taxon>
        <taxon>Mycobacteriales</taxon>
        <taxon>Nocardiaceae</taxon>
        <taxon>Nocardia</taxon>
    </lineage>
</organism>
<comment type="caution">
    <text evidence="2">The sequence shown here is derived from an EMBL/GenBank/DDBJ whole genome shotgun (WGS) entry which is preliminary data.</text>
</comment>
<sequence length="203" mass="21420">MISALLLLTALVQLACVALLWTRTTRPARVWLLGVVGLGVAYDSAIIGLGAVIGEGALLETISLGRFVGHALLTPVLVLWAADRVAAGPRLRLSSIALTAVLIAWGVFELPHLELIPEEYADTLRYASAEPAPPIVPLVVTVVLLAASIRLLRRESRWEPLVGTVLLVLASGAAVVVPPLGNIGEAAMLVGLTAAELPRRSRR</sequence>
<evidence type="ECO:0000313" key="2">
    <source>
        <dbReference type="EMBL" id="MFC3961005.1"/>
    </source>
</evidence>